<dbReference type="OrthoDB" id="687377at2759"/>
<dbReference type="PANTHER" id="PTHR48222:SF4">
    <property type="entry name" value="PROTEINASE INHIBITOR, PROPEPTIDE"/>
    <property type="match status" value="1"/>
</dbReference>
<reference evidence="2 3" key="2">
    <citation type="journal article" date="2017" name="Nature">
        <title>The Apostasia genome and the evolution of orchids.</title>
        <authorList>
            <person name="Zhang G.Q."/>
            <person name="Liu K.W."/>
            <person name="Li Z."/>
            <person name="Lohaus R."/>
            <person name="Hsiao Y.Y."/>
            <person name="Niu S.C."/>
            <person name="Wang J.Y."/>
            <person name="Lin Y.C."/>
            <person name="Xu Q."/>
            <person name="Chen L.J."/>
            <person name="Yoshida K."/>
            <person name="Fujiwara S."/>
            <person name="Wang Z.W."/>
            <person name="Zhang Y.Q."/>
            <person name="Mitsuda N."/>
            <person name="Wang M."/>
            <person name="Liu G.H."/>
            <person name="Pecoraro L."/>
            <person name="Huang H.X."/>
            <person name="Xiao X.J."/>
            <person name="Lin M."/>
            <person name="Wu X.Y."/>
            <person name="Wu W.L."/>
            <person name="Chen Y.Y."/>
            <person name="Chang S.B."/>
            <person name="Sakamoto S."/>
            <person name="Ohme-Takagi M."/>
            <person name="Yagi M."/>
            <person name="Zeng S.J."/>
            <person name="Shen C.Y."/>
            <person name="Yeh C.M."/>
            <person name="Luo Y.B."/>
            <person name="Tsai W.C."/>
            <person name="Van de Peer Y."/>
            <person name="Liu Z.J."/>
        </authorList>
    </citation>
    <scope>NUCLEOTIDE SEQUENCE [LARGE SCALE GENOMIC DNA]</scope>
    <source>
        <tissue evidence="2">The whole plant</tissue>
    </source>
</reference>
<dbReference type="InterPro" id="IPR010259">
    <property type="entry name" value="S8pro/Inhibitor_I9"/>
</dbReference>
<dbReference type="EMBL" id="KZ502810">
    <property type="protein sequence ID" value="PKU72699.1"/>
    <property type="molecule type" value="Genomic_DNA"/>
</dbReference>
<feature type="domain" description="Inhibitor I9" evidence="1">
    <location>
        <begin position="120"/>
        <end position="194"/>
    </location>
</feature>
<evidence type="ECO:0000313" key="2">
    <source>
        <dbReference type="EMBL" id="PKU72699.1"/>
    </source>
</evidence>
<dbReference type="Proteomes" id="UP000233837">
    <property type="component" value="Unassembled WGS sequence"/>
</dbReference>
<evidence type="ECO:0000259" key="1">
    <source>
        <dbReference type="Pfam" id="PF05922"/>
    </source>
</evidence>
<proteinExistence type="predicted"/>
<name>A0A2I0WAK8_9ASPA</name>
<accession>A0A2I0WAK8</accession>
<sequence>MAYMCHISQHLFQLLREQSIHFYKITGHGRAWAFIDRTSSCFPSPTLRDPKMAYRAECKFAASAIDEASEVTPDVEPKMAFRADDKFAAPPATDEAPQDKEDDVLDVTCGETDGKAASVHIVHLIRPESEEPEAFDIRTLASVIGSEEAAKEAVVYHYTHAASGFSARLTPEQVAHLSEKPEVLMVTPDTVCQLIR</sequence>
<gene>
    <name evidence="2" type="ORF">MA16_Dca007419</name>
</gene>
<dbReference type="Gene3D" id="3.30.70.80">
    <property type="entry name" value="Peptidase S8 propeptide/proteinase inhibitor I9"/>
    <property type="match status" value="1"/>
</dbReference>
<dbReference type="PANTHER" id="PTHR48222">
    <property type="entry name" value="PROTEINASE INHIBITOR, PROPEPTIDE"/>
    <property type="match status" value="1"/>
</dbReference>
<dbReference type="InterPro" id="IPR037045">
    <property type="entry name" value="S8pro/Inhibitor_I9_sf"/>
</dbReference>
<dbReference type="Pfam" id="PF05922">
    <property type="entry name" value="Inhibitor_I9"/>
    <property type="match status" value="1"/>
</dbReference>
<organism evidence="2 3">
    <name type="scientific">Dendrobium catenatum</name>
    <dbReference type="NCBI Taxonomy" id="906689"/>
    <lineage>
        <taxon>Eukaryota</taxon>
        <taxon>Viridiplantae</taxon>
        <taxon>Streptophyta</taxon>
        <taxon>Embryophyta</taxon>
        <taxon>Tracheophyta</taxon>
        <taxon>Spermatophyta</taxon>
        <taxon>Magnoliopsida</taxon>
        <taxon>Liliopsida</taxon>
        <taxon>Asparagales</taxon>
        <taxon>Orchidaceae</taxon>
        <taxon>Epidendroideae</taxon>
        <taxon>Malaxideae</taxon>
        <taxon>Dendrobiinae</taxon>
        <taxon>Dendrobium</taxon>
    </lineage>
</organism>
<protein>
    <recommendedName>
        <fullName evidence="1">Inhibitor I9 domain-containing protein</fullName>
    </recommendedName>
</protein>
<reference evidence="2 3" key="1">
    <citation type="journal article" date="2016" name="Sci. Rep.">
        <title>The Dendrobium catenatum Lindl. genome sequence provides insights into polysaccharide synthase, floral development and adaptive evolution.</title>
        <authorList>
            <person name="Zhang G.Q."/>
            <person name="Xu Q."/>
            <person name="Bian C."/>
            <person name="Tsai W.C."/>
            <person name="Yeh C.M."/>
            <person name="Liu K.W."/>
            <person name="Yoshida K."/>
            <person name="Zhang L.S."/>
            <person name="Chang S.B."/>
            <person name="Chen F."/>
            <person name="Shi Y."/>
            <person name="Su Y.Y."/>
            <person name="Zhang Y.Q."/>
            <person name="Chen L.J."/>
            <person name="Yin Y."/>
            <person name="Lin M."/>
            <person name="Huang H."/>
            <person name="Deng H."/>
            <person name="Wang Z.W."/>
            <person name="Zhu S.L."/>
            <person name="Zhao X."/>
            <person name="Deng C."/>
            <person name="Niu S.C."/>
            <person name="Huang J."/>
            <person name="Wang M."/>
            <person name="Liu G.H."/>
            <person name="Yang H.J."/>
            <person name="Xiao X.J."/>
            <person name="Hsiao Y.Y."/>
            <person name="Wu W.L."/>
            <person name="Chen Y.Y."/>
            <person name="Mitsuda N."/>
            <person name="Ohme-Takagi M."/>
            <person name="Luo Y.B."/>
            <person name="Van de Peer Y."/>
            <person name="Liu Z.J."/>
        </authorList>
    </citation>
    <scope>NUCLEOTIDE SEQUENCE [LARGE SCALE GENOMIC DNA]</scope>
    <source>
        <tissue evidence="2">The whole plant</tissue>
    </source>
</reference>
<evidence type="ECO:0000313" key="3">
    <source>
        <dbReference type="Proteomes" id="UP000233837"/>
    </source>
</evidence>
<keyword evidence="3" id="KW-1185">Reference proteome</keyword>
<dbReference type="AlphaFoldDB" id="A0A2I0WAK8"/>